<proteinExistence type="predicted"/>
<dbReference type="Proteomes" id="UP000067626">
    <property type="component" value="Chromosome"/>
</dbReference>
<feature type="transmembrane region" description="Helical" evidence="1">
    <location>
        <begin position="41"/>
        <end position="63"/>
    </location>
</feature>
<keyword evidence="1" id="KW-1133">Transmembrane helix</keyword>
<sequence>MLCFRTMPRPRGLLLTATLAAALLVPPTARAQEQPPVERTWYGWQNLIGLGAAYSLGALDLALDSRWAPLTIASIGTYALSSPIIHMVHGNRLEAGASFGLNLGVPFVTGLLGAFLYCSAVDCRYKATRDISTGAMIGGLAGMLTANVIDVAFLAVEKVESPTPSVANPFALEAARYRPLFQAGWQF</sequence>
<evidence type="ECO:0000256" key="2">
    <source>
        <dbReference type="SAM" id="SignalP"/>
    </source>
</evidence>
<evidence type="ECO:0000313" key="3">
    <source>
        <dbReference type="EMBL" id="AKT41928.1"/>
    </source>
</evidence>
<feature type="transmembrane region" description="Helical" evidence="1">
    <location>
        <begin position="101"/>
        <end position="121"/>
    </location>
</feature>
<feature type="signal peptide" evidence="2">
    <location>
        <begin position="1"/>
        <end position="31"/>
    </location>
</feature>
<feature type="chain" id="PRO_5005459673" evidence="2">
    <location>
        <begin position="32"/>
        <end position="187"/>
    </location>
</feature>
<accession>A0A0K1EMR7</accession>
<keyword evidence="1" id="KW-0812">Transmembrane</keyword>
<evidence type="ECO:0000313" key="4">
    <source>
        <dbReference type="Proteomes" id="UP000067626"/>
    </source>
</evidence>
<dbReference type="STRING" id="52.CMC5_061500"/>
<dbReference type="EMBL" id="CP012159">
    <property type="protein sequence ID" value="AKT41928.1"/>
    <property type="molecule type" value="Genomic_DNA"/>
</dbReference>
<dbReference type="KEGG" id="ccro:CMC5_061500"/>
<gene>
    <name evidence="3" type="ORF">CMC5_061500</name>
</gene>
<dbReference type="AlphaFoldDB" id="A0A0K1EMR7"/>
<keyword evidence="1" id="KW-0472">Membrane</keyword>
<evidence type="ECO:0000256" key="1">
    <source>
        <dbReference type="SAM" id="Phobius"/>
    </source>
</evidence>
<reference evidence="3 4" key="1">
    <citation type="submission" date="2015-07" db="EMBL/GenBank/DDBJ databases">
        <title>Genome analysis of myxobacterium Chondromyces crocatus Cm c5 reveals a high potential for natural compound synthesis and the genetic basis for the loss of fruiting body formation.</title>
        <authorList>
            <person name="Zaburannyi N."/>
            <person name="Bunk B."/>
            <person name="Maier J."/>
            <person name="Overmann J."/>
            <person name="Mueller R."/>
        </authorList>
    </citation>
    <scope>NUCLEOTIDE SEQUENCE [LARGE SCALE GENOMIC DNA]</scope>
    <source>
        <strain evidence="3 4">Cm c5</strain>
    </source>
</reference>
<keyword evidence="2" id="KW-0732">Signal</keyword>
<organism evidence="3 4">
    <name type="scientific">Chondromyces crocatus</name>
    <dbReference type="NCBI Taxonomy" id="52"/>
    <lineage>
        <taxon>Bacteria</taxon>
        <taxon>Pseudomonadati</taxon>
        <taxon>Myxococcota</taxon>
        <taxon>Polyangia</taxon>
        <taxon>Polyangiales</taxon>
        <taxon>Polyangiaceae</taxon>
        <taxon>Chondromyces</taxon>
    </lineage>
</organism>
<protein>
    <submittedName>
        <fullName evidence="3">Uncharacterized protein</fullName>
    </submittedName>
</protein>
<keyword evidence="4" id="KW-1185">Reference proteome</keyword>
<name>A0A0K1EMR7_CHOCO</name>
<feature type="transmembrane region" description="Helical" evidence="1">
    <location>
        <begin position="70"/>
        <end position="89"/>
    </location>
</feature>
<feature type="transmembrane region" description="Helical" evidence="1">
    <location>
        <begin position="133"/>
        <end position="156"/>
    </location>
</feature>